<gene>
    <name evidence="3" type="ORF">WL88_15170</name>
</gene>
<protein>
    <recommendedName>
        <fullName evidence="2">DNA-binding protein H-NS-like C-terminal domain-containing protein</fullName>
    </recommendedName>
</protein>
<evidence type="ECO:0000313" key="3">
    <source>
        <dbReference type="EMBL" id="KWF52690.1"/>
    </source>
</evidence>
<name>A0AAW3PFW5_9BURK</name>
<accession>A0AAW3PFW5</accession>
<dbReference type="SMART" id="SM00528">
    <property type="entry name" value="HNS"/>
    <property type="match status" value="1"/>
</dbReference>
<proteinExistence type="predicted"/>
<feature type="domain" description="DNA-binding protein H-NS-like C-terminal" evidence="2">
    <location>
        <begin position="1434"/>
        <end position="1477"/>
    </location>
</feature>
<feature type="compositionally biased region" description="Acidic residues" evidence="1">
    <location>
        <begin position="181"/>
        <end position="191"/>
    </location>
</feature>
<dbReference type="RefSeq" id="WP_060189291.1">
    <property type="nucleotide sequence ID" value="NZ_LPJS01000064.1"/>
</dbReference>
<reference evidence="3 4" key="1">
    <citation type="submission" date="2015-11" db="EMBL/GenBank/DDBJ databases">
        <title>Expanding the genomic diversity of Burkholderia species for the development of highly accurate diagnostics.</title>
        <authorList>
            <person name="Sahl J."/>
            <person name="Keim P."/>
            <person name="Wagner D."/>
        </authorList>
    </citation>
    <scope>NUCLEOTIDE SEQUENCE [LARGE SCALE GENOMIC DNA]</scope>
    <source>
        <strain evidence="3 4">MSMB378WGS</strain>
    </source>
</reference>
<dbReference type="GO" id="GO:0003677">
    <property type="term" value="F:DNA binding"/>
    <property type="evidence" value="ECO:0007669"/>
    <property type="project" value="InterPro"/>
</dbReference>
<dbReference type="EMBL" id="LPJV01000034">
    <property type="protein sequence ID" value="KWF52690.1"/>
    <property type="molecule type" value="Genomic_DNA"/>
</dbReference>
<feature type="region of interest" description="Disordered" evidence="1">
    <location>
        <begin position="174"/>
        <end position="200"/>
    </location>
</feature>
<comment type="caution">
    <text evidence="3">The sequence shown here is derived from an EMBL/GenBank/DDBJ whole genome shotgun (WGS) entry which is preliminary data.</text>
</comment>
<dbReference type="Proteomes" id="UP000063236">
    <property type="component" value="Unassembled WGS sequence"/>
</dbReference>
<evidence type="ECO:0000259" key="2">
    <source>
        <dbReference type="SMART" id="SM00528"/>
    </source>
</evidence>
<dbReference type="InterPro" id="IPR037150">
    <property type="entry name" value="H-NS_C_dom_sf"/>
</dbReference>
<dbReference type="Gene3D" id="4.10.430.10">
    <property type="entry name" value="Histone-like protein H-NS, C-terminal domain"/>
    <property type="match status" value="1"/>
</dbReference>
<sequence>MTDYLDLERRFGLLTEYSVKELLGLDIMSRKRLGWEQLLAGRFSLITARANFGKTTELRACAQRLRDEGQHAVFVALHRLLEEPDFHIALEATEAKAFEAWEASPTDRLHLFVDSLDEALLGRESGLQSALRRVSRTVGRPGADVSWILSSRPATLTSSVLDVVQEELCTTLYAGDAKDESPDDTSEEVDLPDAPSAGLATVDADSTVKAKSFPKEHLKVFRLLPLSRRAARLYLENRHGVADGKALLDAARRFGLNELADGPGSLDVLVYVDPVANPPGDLTSIFERMISGVQAQQRSDRREALVGLPSPESLNEALEKLAAASAVCQVPNMELAADVLKVRDGVLSCRPLVGSLLSESSLTYLLGSRLFIDSGRHQVKLYPDQLLPYLAAKRLSSLVQSPEDARRLVAALSWRAATGECGVHRTYLTLAGWLSTFNVDCRLELLEVEPQAVAFFGDLRSTQIPLAQASAALKRSLERLDTCGDTLGRNHFTLTAENYWQAAKPGIEPILLEAYDSVGSDWHARAALLDVATYARLEVFRNKILSEHGNDYAKLLGHSAELVYLMSLERDDDAQSLADAAKTSPHLEERTLQLLLGELAWRKFDADTIANLASKQYMCNGGGFNLTWALTHDVADSASPEQLAALAEGLLCRMVKSFDAKRYEHSERCDNFAEAVQGLIALVVGVDSLPVERVTELCLTYYQAHGKLHFGSGEQAELRGALKMSDAVRRGLLRAVIAQSDRTPDGIWTALVSYGIHSLWQDGDVAALAEPGFTELVSTLKERAAAQKSVARPQKAKRDKLELDKPSKDALLAEIVSVRDGSNTNALVWIANWLRRTNHDSRYGECDFSAFEKAAGVDLAGAARAGLSAIWRTRAPEFSEHERNITYYVTVAGLQGLHLDLGDGSKLPALSAAEVRRALSYGRFEINGYPKWFWPVARANEAAALEEFHAVLAKADAGAVSADQADALIRHLPDAPSTIQRGLCGAAWTFATGSDNVESYALAAALSCAVVEGADLDQGTFEREAWSRMSVAFRDPLPGRGSLASPGDAEEQRARSELEDRIRTMTRLRSNAVVWGQFWLFHYPATFSVRWDRWRAAEQRSAEEFMFDLAAYVGQDQRSRLSGLTERGMNGLRALAALYEWVVTVVRESDDVVHEDGRVFHVGARDHAQRLRDSLLPVIASAKSQAAYVILDDLRKKSSGARAKYIRQLQFQMREEEAYVVPVAQQNYAKFERDFALPTIGFAAFAQAVHNDLLAVQRNIEHGEFSLRRMFNLVVMEHIKTETEGLALEEDFQALLGSELNHASGGRYVVTLEPILPAATRRDVLCQVGDLRATIELKMSERWTVTDYLVALEEQLKGQYMQTPNSKIGFFVVVLQRRRNWNNPAGGKLDFEGLIALLKRKALELQAADPALFLRIVGIDAAPQDDFRKTMAATKAALNGPSKYADTRGNTWSGKGRRPKWVNDALTEGKTLADFEIG</sequence>
<evidence type="ECO:0000313" key="4">
    <source>
        <dbReference type="Proteomes" id="UP000063236"/>
    </source>
</evidence>
<dbReference type="InterPro" id="IPR027444">
    <property type="entry name" value="H-NS_C_dom"/>
</dbReference>
<dbReference type="SUPFAM" id="SSF81273">
    <property type="entry name" value="H-NS histone-like proteins"/>
    <property type="match status" value="1"/>
</dbReference>
<dbReference type="Pfam" id="PF00816">
    <property type="entry name" value="Histone_HNS"/>
    <property type="match status" value="1"/>
</dbReference>
<organism evidence="3 4">
    <name type="scientific">Burkholderia diffusa</name>
    <dbReference type="NCBI Taxonomy" id="488732"/>
    <lineage>
        <taxon>Bacteria</taxon>
        <taxon>Pseudomonadati</taxon>
        <taxon>Pseudomonadota</taxon>
        <taxon>Betaproteobacteria</taxon>
        <taxon>Burkholderiales</taxon>
        <taxon>Burkholderiaceae</taxon>
        <taxon>Burkholderia</taxon>
        <taxon>Burkholderia cepacia complex</taxon>
    </lineage>
</organism>
<evidence type="ECO:0000256" key="1">
    <source>
        <dbReference type="SAM" id="MobiDB-lite"/>
    </source>
</evidence>